<evidence type="ECO:0000256" key="1">
    <source>
        <dbReference type="SAM" id="MobiDB-lite"/>
    </source>
</evidence>
<feature type="non-terminal residue" evidence="2">
    <location>
        <position position="1"/>
    </location>
</feature>
<evidence type="ECO:0000313" key="2">
    <source>
        <dbReference type="EMBL" id="SBS48941.1"/>
    </source>
</evidence>
<protein>
    <submittedName>
        <fullName evidence="2">Uncharacterized protein</fullName>
    </submittedName>
</protein>
<dbReference type="EMBL" id="HAEJ01008484">
    <property type="protein sequence ID" value="SBS48941.1"/>
    <property type="molecule type" value="Transcribed_RNA"/>
</dbReference>
<organism evidence="2">
    <name type="scientific">Nothobranchius furzeri</name>
    <name type="common">Turquoise killifish</name>
    <dbReference type="NCBI Taxonomy" id="105023"/>
    <lineage>
        <taxon>Eukaryota</taxon>
        <taxon>Metazoa</taxon>
        <taxon>Chordata</taxon>
        <taxon>Craniata</taxon>
        <taxon>Vertebrata</taxon>
        <taxon>Euteleostomi</taxon>
        <taxon>Actinopterygii</taxon>
        <taxon>Neopterygii</taxon>
        <taxon>Teleostei</taxon>
        <taxon>Neoteleostei</taxon>
        <taxon>Acanthomorphata</taxon>
        <taxon>Ovalentaria</taxon>
        <taxon>Atherinomorphae</taxon>
        <taxon>Cyprinodontiformes</taxon>
        <taxon>Nothobranchiidae</taxon>
        <taxon>Nothobranchius</taxon>
    </lineage>
</organism>
<dbReference type="AlphaFoldDB" id="A0A1A8UMW5"/>
<proteinExistence type="predicted"/>
<sequence length="62" mass="7119">PGGGGHLRGKNLEWPGTTRRHEEGCRQGRHTRETQDADHDRYRCSFTSFENFRFSDAVTALI</sequence>
<reference evidence="2" key="1">
    <citation type="submission" date="2016-05" db="EMBL/GenBank/DDBJ databases">
        <authorList>
            <person name="Lavstsen T."/>
            <person name="Jespersen J.S."/>
        </authorList>
    </citation>
    <scope>NUCLEOTIDE SEQUENCE</scope>
    <source>
        <tissue evidence="2">Brain</tissue>
    </source>
</reference>
<accession>A0A1A8UMW5</accession>
<reference evidence="2" key="2">
    <citation type="submission" date="2016-06" db="EMBL/GenBank/DDBJ databases">
        <title>The genome of a short-lived fish provides insights into sex chromosome evolution and the genetic control of aging.</title>
        <authorList>
            <person name="Reichwald K."/>
            <person name="Felder M."/>
            <person name="Petzold A."/>
            <person name="Koch P."/>
            <person name="Groth M."/>
            <person name="Platzer M."/>
        </authorList>
    </citation>
    <scope>NUCLEOTIDE SEQUENCE</scope>
    <source>
        <tissue evidence="2">Brain</tissue>
    </source>
</reference>
<feature type="compositionally biased region" description="Basic and acidic residues" evidence="1">
    <location>
        <begin position="19"/>
        <end position="37"/>
    </location>
</feature>
<feature type="region of interest" description="Disordered" evidence="1">
    <location>
        <begin position="1"/>
        <end position="37"/>
    </location>
</feature>
<feature type="non-terminal residue" evidence="2">
    <location>
        <position position="62"/>
    </location>
</feature>
<gene>
    <name evidence="2" type="primary">Nfu_g_1_011895</name>
</gene>
<name>A0A1A8UMW5_NOTFU</name>